<keyword evidence="6 11" id="KW-0677">Repeat</keyword>
<dbReference type="GO" id="GO:0008092">
    <property type="term" value="F:cytoskeletal protein binding"/>
    <property type="evidence" value="ECO:0007669"/>
    <property type="project" value="InterPro"/>
</dbReference>
<dbReference type="InterPro" id="IPR018502">
    <property type="entry name" value="Annexin_repeat"/>
</dbReference>
<reference evidence="14 15" key="1">
    <citation type="submission" date="2019-04" db="EMBL/GenBank/DDBJ databases">
        <title>Chromosome genome assembly for Takifugu flavidus.</title>
        <authorList>
            <person name="Xiao S."/>
        </authorList>
    </citation>
    <scope>NUCLEOTIDE SEQUENCE [LARGE SCALE GENOMIC DNA]</scope>
    <source>
        <strain evidence="14">HTHZ2018</strain>
        <tissue evidence="14">Muscle</tissue>
    </source>
</reference>
<dbReference type="InterPro" id="IPR002389">
    <property type="entry name" value="ANX2"/>
</dbReference>
<dbReference type="Gene3D" id="1.10.220.10">
    <property type="entry name" value="Annexin"/>
    <property type="match status" value="4"/>
</dbReference>
<dbReference type="PRINTS" id="PR00196">
    <property type="entry name" value="ANNEXIN"/>
</dbReference>
<dbReference type="InterPro" id="IPR001464">
    <property type="entry name" value="Annexin"/>
</dbReference>
<evidence type="ECO:0000313" key="15">
    <source>
        <dbReference type="Proteomes" id="UP000324091"/>
    </source>
</evidence>
<keyword evidence="15" id="KW-1185">Reference proteome</keyword>
<feature type="compositionally biased region" description="Basic residues" evidence="12">
    <location>
        <begin position="522"/>
        <end position="531"/>
    </location>
</feature>
<dbReference type="GO" id="GO:0004859">
    <property type="term" value="F:phospholipase inhibitor activity"/>
    <property type="evidence" value="ECO:0007669"/>
    <property type="project" value="InterPro"/>
</dbReference>
<comment type="similarity">
    <text evidence="2 11">Belongs to the annexin family.</text>
</comment>
<dbReference type="PROSITE" id="PS00223">
    <property type="entry name" value="ANNEXIN_1"/>
    <property type="match status" value="1"/>
</dbReference>
<keyword evidence="8" id="KW-0084">Basement membrane</keyword>
<dbReference type="PANTHER" id="PTHR14633:SF3">
    <property type="entry name" value="LITTLE ELONGATION COMPLEX SUBUNIT 2"/>
    <property type="match status" value="1"/>
</dbReference>
<evidence type="ECO:0000256" key="1">
    <source>
        <dbReference type="ARBA" id="ARBA00004302"/>
    </source>
</evidence>
<evidence type="ECO:0000256" key="3">
    <source>
        <dbReference type="ARBA" id="ARBA00022525"/>
    </source>
</evidence>
<feature type="region of interest" description="Disordered" evidence="12">
    <location>
        <begin position="846"/>
        <end position="880"/>
    </location>
</feature>
<evidence type="ECO:0000256" key="9">
    <source>
        <dbReference type="ARBA" id="ARBA00023216"/>
    </source>
</evidence>
<feature type="compositionally biased region" description="Polar residues" evidence="12">
    <location>
        <begin position="850"/>
        <end position="867"/>
    </location>
</feature>
<dbReference type="InterPro" id="IPR037104">
    <property type="entry name" value="Annexin_sf"/>
</dbReference>
<comment type="domain">
    <text evidence="11">A pair of annexin repeats may form one binding site for calcium and phospholipid.</text>
</comment>
<dbReference type="FunFam" id="1.10.220.10:FF:000001">
    <property type="entry name" value="Annexin"/>
    <property type="match status" value="1"/>
</dbReference>
<dbReference type="GO" id="GO:0042796">
    <property type="term" value="P:snRNA transcription by RNA polymerase III"/>
    <property type="evidence" value="ECO:0007669"/>
    <property type="project" value="TreeGrafter"/>
</dbReference>
<feature type="region of interest" description="Disordered" evidence="12">
    <location>
        <begin position="66"/>
        <end position="85"/>
    </location>
</feature>
<feature type="compositionally biased region" description="Basic and acidic residues" evidence="12">
    <location>
        <begin position="456"/>
        <end position="466"/>
    </location>
</feature>
<keyword evidence="3" id="KW-0964">Secreted</keyword>
<feature type="region of interest" description="Disordered" evidence="12">
    <location>
        <begin position="552"/>
        <end position="579"/>
    </location>
</feature>
<evidence type="ECO:0000256" key="7">
    <source>
        <dbReference type="ARBA" id="ARBA00022837"/>
    </source>
</evidence>
<protein>
    <recommendedName>
        <fullName evidence="11">Annexin</fullName>
    </recommendedName>
</protein>
<dbReference type="EMBL" id="RHFK02000005">
    <property type="protein sequence ID" value="TWW75693.1"/>
    <property type="molecule type" value="Genomic_DNA"/>
</dbReference>
<keyword evidence="10 11" id="KW-0111">Calcium/phospholipid-binding</keyword>
<dbReference type="Pfam" id="PF10505">
    <property type="entry name" value="NARG2_C"/>
    <property type="match status" value="1"/>
</dbReference>
<dbReference type="PROSITE" id="PS51897">
    <property type="entry name" value="ANNEXIN_2"/>
    <property type="match status" value="4"/>
</dbReference>
<dbReference type="FunFam" id="1.10.220.10:FF:000002">
    <property type="entry name" value="Annexin"/>
    <property type="match status" value="1"/>
</dbReference>
<keyword evidence="7 11" id="KW-0106">Calcium</keyword>
<sequence>MELLWEDLEAPDGPFFTRDVYERCSLSPSIRELWSFLQSPEEAGGIKQNGGTGAKNVCSATTDSMSKISSSVSQESHEDSCDSEDPCAESEVEAAEGSERAQKAEVTLGQGENEVDDTYPAPRLPYPCQSGLSIKEHKIYLDILKSKKPIAPPQWLRDQVNREVMHFTEYLREVAQVCSEDYNIISPGALQYSEDVLKSCLECIKTIPQLYQIHEMTSLTGGTFNPALTLNFEKQLLIMGNVDITDHKMVPADAQLASDYQSVSSVTPPAKKAKDMHATISSDSNAETLSARYEPHVCLTRDALFRLLNNHGPDFGEHWEVPVWVKLNPGKGRGQKTVYIDSPLLKTEITMREMNHIYHEESLKHSIKKNGQKHVFHLMSELPANEKPFTSESSKRNVVSFENDSLDFEVDLTDLETFGESTPAKKPKKELHNSTKSTTHPAVSETVGTKPKQIHSKSDQETEHTSSIDSDEEKLVIDDSVSQTLTPKKQPLPSAAPFSAGIPLTSESTSDKPELSSSPQKLAKHGRHSRRPRDCGDQLSEILRMQSAMFHPTNNSAKSSATSQETKSPSQSLESSVHPPAVSLVKPCVTSYLERNESVNSHESAPLVNILTEHKRLLSEDLQAGAEDEQDYNAPEEGNLIYKLYSLHDLLLMVRTSVALSHTRSVGSSENKHVPVHVLPKLEYQLCYGVECLSSSEACELWTEALLHSSTVSYTAHINAHTSKVALLRKLPDGWIHSISCGFKPSKSLNILHHLLKKLSGLAEGRYLIVHKAGEPFVALMKEAGGKVARGSYNLQQVHSSIPRPPASGAIPWIPVDPAVVLPFHQRHGRIPCSFPVTNVLKQKVKGGNQWAQSQGGRQHGKNNTEGNAKKKKKKKRAARRNKAFRMAMVSEFLGQLTLNVGSHEPTFPTVVPAVDFDPNRDAARIETAIKTKGVDEQTIIDVLTKRTYSQRREIAFSYERKAKKDMITALKGALSGSLESVILGLMKSTTQYDASEIRGSIKGLGTDEETLIEILCSRSNTELLEIKQVYKELFKKELDKDVAGDTSGNFAKLLLALVQAKRAEPSAVVDSEKIDQDARALYQAGIGVKGTDVPTWISIMSERSVPHLQKVFQRYKSYSPYDMQESIIKEVKGDLQKSFLVIVQCIENKQLYFAKRLNEAMKGKGAKEKLLTRIIVSRCEVDLKKVCSEYKAHFGESLQKAIQEHTKGDYQKVILSLCGPEE</sequence>
<dbReference type="Proteomes" id="UP000324091">
    <property type="component" value="Chromosome 13"/>
</dbReference>
<gene>
    <name evidence="14" type="ORF">D4764_13G0003550</name>
</gene>
<dbReference type="GO" id="GO:0005509">
    <property type="term" value="F:calcium ion binding"/>
    <property type="evidence" value="ECO:0007669"/>
    <property type="project" value="InterPro"/>
</dbReference>
<dbReference type="FunFam" id="1.10.220.10:FF:000007">
    <property type="entry name" value="Annexin"/>
    <property type="match status" value="1"/>
</dbReference>
<proteinExistence type="inferred from homology"/>
<dbReference type="InterPro" id="IPR019535">
    <property type="entry name" value="ICE2_C"/>
</dbReference>
<name>A0A5C6P895_9TELE</name>
<feature type="region of interest" description="Disordered" evidence="12">
    <location>
        <begin position="419"/>
        <end position="534"/>
    </location>
</feature>
<comment type="caution">
    <text evidence="14">The sequence shown here is derived from an EMBL/GenBank/DDBJ whole genome shotgun (WGS) entry which is preliminary data.</text>
</comment>
<evidence type="ECO:0000256" key="6">
    <source>
        <dbReference type="ARBA" id="ARBA00022737"/>
    </source>
</evidence>
<evidence type="ECO:0000256" key="5">
    <source>
        <dbReference type="ARBA" id="ARBA00022553"/>
    </source>
</evidence>
<keyword evidence="9 11" id="KW-0041">Annexin</keyword>
<dbReference type="FunFam" id="1.10.220.10:FF:000003">
    <property type="entry name" value="Annexin"/>
    <property type="match status" value="1"/>
</dbReference>
<dbReference type="PANTHER" id="PTHR14633">
    <property type="entry name" value="LITTLE ELONGATION COMPLEX SUBUNIT 2"/>
    <property type="match status" value="1"/>
</dbReference>
<dbReference type="AlphaFoldDB" id="A0A5C6P895"/>
<dbReference type="GO" id="GO:0042795">
    <property type="term" value="P:snRNA transcription by RNA polymerase II"/>
    <property type="evidence" value="ECO:0007669"/>
    <property type="project" value="TreeGrafter"/>
</dbReference>
<dbReference type="GO" id="GO:0005604">
    <property type="term" value="C:basement membrane"/>
    <property type="evidence" value="ECO:0007669"/>
    <property type="project" value="UniProtKB-SubCell"/>
</dbReference>
<dbReference type="GO" id="GO:0008023">
    <property type="term" value="C:transcription elongation factor complex"/>
    <property type="evidence" value="ECO:0007669"/>
    <property type="project" value="InterPro"/>
</dbReference>
<evidence type="ECO:0000313" key="14">
    <source>
        <dbReference type="EMBL" id="TWW75693.1"/>
    </source>
</evidence>
<dbReference type="PRINTS" id="PR00198">
    <property type="entry name" value="ANNEXINII"/>
</dbReference>
<evidence type="ECO:0000256" key="4">
    <source>
        <dbReference type="ARBA" id="ARBA00022530"/>
    </source>
</evidence>
<evidence type="ECO:0000259" key="13">
    <source>
        <dbReference type="Pfam" id="PF10505"/>
    </source>
</evidence>
<dbReference type="SMART" id="SM00335">
    <property type="entry name" value="ANX"/>
    <property type="match status" value="4"/>
</dbReference>
<dbReference type="InterPro" id="IPR018252">
    <property type="entry name" value="Annexin_repeat_CS"/>
</dbReference>
<comment type="subcellular location">
    <subcellularLocation>
        <location evidence="1">Secreted</location>
        <location evidence="1">Extracellular space</location>
        <location evidence="1">Extracellular matrix</location>
        <location evidence="1">Basement membrane</location>
    </subcellularLocation>
</comment>
<evidence type="ECO:0000256" key="10">
    <source>
        <dbReference type="ARBA" id="ARBA00023302"/>
    </source>
</evidence>
<evidence type="ECO:0000256" key="12">
    <source>
        <dbReference type="SAM" id="MobiDB-lite"/>
    </source>
</evidence>
<dbReference type="GO" id="GO:0045945">
    <property type="term" value="P:positive regulation of transcription by RNA polymerase III"/>
    <property type="evidence" value="ECO:0007669"/>
    <property type="project" value="TreeGrafter"/>
</dbReference>
<feature type="compositionally biased region" description="Polar residues" evidence="12">
    <location>
        <begin position="552"/>
        <end position="575"/>
    </location>
</feature>
<evidence type="ECO:0000256" key="8">
    <source>
        <dbReference type="ARBA" id="ARBA00022869"/>
    </source>
</evidence>
<keyword evidence="4" id="KW-0272">Extracellular matrix</keyword>
<keyword evidence="5" id="KW-0597">Phosphoprotein</keyword>
<dbReference type="SUPFAM" id="SSF47874">
    <property type="entry name" value="Annexin"/>
    <property type="match status" value="1"/>
</dbReference>
<evidence type="ECO:0000256" key="2">
    <source>
        <dbReference type="ARBA" id="ARBA00007831"/>
    </source>
</evidence>
<accession>A0A5C6P895</accession>
<dbReference type="GO" id="GO:0005544">
    <property type="term" value="F:calcium-dependent phospholipid binding"/>
    <property type="evidence" value="ECO:0007669"/>
    <property type="project" value="UniProtKB-KW"/>
</dbReference>
<evidence type="ECO:0000256" key="11">
    <source>
        <dbReference type="RuleBase" id="RU003540"/>
    </source>
</evidence>
<dbReference type="Pfam" id="PF00191">
    <property type="entry name" value="Annexin"/>
    <property type="match status" value="4"/>
</dbReference>
<feature type="compositionally biased region" description="Basic residues" evidence="12">
    <location>
        <begin position="870"/>
        <end position="880"/>
    </location>
</feature>
<feature type="domain" description="Little elongation complex subunit 2 C-terminal" evidence="13">
    <location>
        <begin position="630"/>
        <end position="836"/>
    </location>
</feature>
<feature type="region of interest" description="Disordered" evidence="12">
    <location>
        <begin position="94"/>
        <end position="121"/>
    </location>
</feature>
<organism evidence="14 15">
    <name type="scientific">Takifugu flavidus</name>
    <name type="common">sansaifugu</name>
    <dbReference type="NCBI Taxonomy" id="433684"/>
    <lineage>
        <taxon>Eukaryota</taxon>
        <taxon>Metazoa</taxon>
        <taxon>Chordata</taxon>
        <taxon>Craniata</taxon>
        <taxon>Vertebrata</taxon>
        <taxon>Euteleostomi</taxon>
        <taxon>Actinopterygii</taxon>
        <taxon>Neopterygii</taxon>
        <taxon>Teleostei</taxon>
        <taxon>Neoteleostei</taxon>
        <taxon>Acanthomorphata</taxon>
        <taxon>Eupercaria</taxon>
        <taxon>Tetraodontiformes</taxon>
        <taxon>Tetradontoidea</taxon>
        <taxon>Tetraodontidae</taxon>
        <taxon>Takifugu</taxon>
    </lineage>
</organism>